<dbReference type="Pfam" id="PF01753">
    <property type="entry name" value="zf-MYND"/>
    <property type="match status" value="1"/>
</dbReference>
<dbReference type="STRING" id="60175.A0A1V6XY96"/>
<dbReference type="Gene3D" id="6.10.140.2220">
    <property type="match status" value="1"/>
</dbReference>
<keyword evidence="1" id="KW-0479">Metal-binding</keyword>
<dbReference type="EMBL" id="MOOB01000048">
    <property type="protein sequence ID" value="OQE80088.1"/>
    <property type="molecule type" value="Genomic_DNA"/>
</dbReference>
<keyword evidence="3" id="KW-0862">Zinc</keyword>
<comment type="caution">
    <text evidence="6">The sequence shown here is derived from an EMBL/GenBank/DDBJ whole genome shotgun (WGS) entry which is preliminary data.</text>
</comment>
<keyword evidence="2 4" id="KW-0863">Zinc-finger</keyword>
<dbReference type="SUPFAM" id="SSF144232">
    <property type="entry name" value="HIT/MYND zinc finger-like"/>
    <property type="match status" value="1"/>
</dbReference>
<keyword evidence="7" id="KW-1185">Reference proteome</keyword>
<organism evidence="6 7">
    <name type="scientific">Penicillium nalgiovense</name>
    <dbReference type="NCBI Taxonomy" id="60175"/>
    <lineage>
        <taxon>Eukaryota</taxon>
        <taxon>Fungi</taxon>
        <taxon>Dikarya</taxon>
        <taxon>Ascomycota</taxon>
        <taxon>Pezizomycotina</taxon>
        <taxon>Eurotiomycetes</taxon>
        <taxon>Eurotiomycetidae</taxon>
        <taxon>Eurotiales</taxon>
        <taxon>Aspergillaceae</taxon>
        <taxon>Penicillium</taxon>
    </lineage>
</organism>
<gene>
    <name evidence="6" type="ORF">PENNAL_c0048G00027</name>
</gene>
<dbReference type="InterPro" id="IPR002893">
    <property type="entry name" value="Znf_MYND"/>
</dbReference>
<dbReference type="OMA" id="DIGHKPL"/>
<sequence>MGRWGWRLFEGDQDLDVACSLVDGLGVNTDSWEHSLSAMIHQTDMLAPPEAAAFYITPEYADKLANETIPWVRQKLDTDNLGDQLFATSRAQEADPDDLFLANKYRTIILGALMIRAGARINAADLQHLRDLVPQINCTSRRMIFGDHGFRTPGKVQFLAALDHYQPGVPRSFQEPSCFMCGKIEDDIGHKPLQCKKCKVATYCSKECQSDQWREHRAEGAAPRRAKNASFILELVFCCQATYEMLVLRRSIQPIQARIVKGSVLLPMATGQMH</sequence>
<name>A0A1V6XY96_PENNA</name>
<reference evidence="7" key="1">
    <citation type="journal article" date="2017" name="Nat. Microbiol.">
        <title>Global analysis of biosynthetic gene clusters reveals vast potential of secondary metabolite production in Penicillium species.</title>
        <authorList>
            <person name="Nielsen J.C."/>
            <person name="Grijseels S."/>
            <person name="Prigent S."/>
            <person name="Ji B."/>
            <person name="Dainat J."/>
            <person name="Nielsen K.F."/>
            <person name="Frisvad J.C."/>
            <person name="Workman M."/>
            <person name="Nielsen J."/>
        </authorList>
    </citation>
    <scope>NUCLEOTIDE SEQUENCE [LARGE SCALE GENOMIC DNA]</scope>
    <source>
        <strain evidence="7">IBT 13039</strain>
    </source>
</reference>
<dbReference type="Proteomes" id="UP000191691">
    <property type="component" value="Unassembled WGS sequence"/>
</dbReference>
<evidence type="ECO:0000256" key="3">
    <source>
        <dbReference type="ARBA" id="ARBA00022833"/>
    </source>
</evidence>
<feature type="domain" description="MYND-type" evidence="5">
    <location>
        <begin position="178"/>
        <end position="220"/>
    </location>
</feature>
<evidence type="ECO:0000259" key="5">
    <source>
        <dbReference type="PROSITE" id="PS50865"/>
    </source>
</evidence>
<evidence type="ECO:0000256" key="4">
    <source>
        <dbReference type="PROSITE-ProRule" id="PRU00134"/>
    </source>
</evidence>
<protein>
    <recommendedName>
        <fullName evidence="5">MYND-type domain-containing protein</fullName>
    </recommendedName>
</protein>
<evidence type="ECO:0000313" key="6">
    <source>
        <dbReference type="EMBL" id="OQE80088.1"/>
    </source>
</evidence>
<dbReference type="GO" id="GO:0008270">
    <property type="term" value="F:zinc ion binding"/>
    <property type="evidence" value="ECO:0007669"/>
    <property type="project" value="UniProtKB-KW"/>
</dbReference>
<proteinExistence type="predicted"/>
<accession>A0A1V6XY96</accession>
<evidence type="ECO:0000256" key="2">
    <source>
        <dbReference type="ARBA" id="ARBA00022771"/>
    </source>
</evidence>
<dbReference type="PROSITE" id="PS50865">
    <property type="entry name" value="ZF_MYND_2"/>
    <property type="match status" value="1"/>
</dbReference>
<evidence type="ECO:0000313" key="7">
    <source>
        <dbReference type="Proteomes" id="UP000191691"/>
    </source>
</evidence>
<dbReference type="AlphaFoldDB" id="A0A1V6XY96"/>
<evidence type="ECO:0000256" key="1">
    <source>
        <dbReference type="ARBA" id="ARBA00022723"/>
    </source>
</evidence>